<comment type="caution">
    <text evidence="2">The sequence shown here is derived from an EMBL/GenBank/DDBJ whole genome shotgun (WGS) entry which is preliminary data.</text>
</comment>
<accession>A0A0K9PCN1</accession>
<feature type="compositionally biased region" description="Basic and acidic residues" evidence="1">
    <location>
        <begin position="1"/>
        <end position="11"/>
    </location>
</feature>
<dbReference type="EMBL" id="LFYR01000956">
    <property type="protein sequence ID" value="KMZ66818.1"/>
    <property type="molecule type" value="Genomic_DNA"/>
</dbReference>
<evidence type="ECO:0000313" key="2">
    <source>
        <dbReference type="EMBL" id="KMZ66818.1"/>
    </source>
</evidence>
<evidence type="ECO:0000313" key="3">
    <source>
        <dbReference type="Proteomes" id="UP000036987"/>
    </source>
</evidence>
<evidence type="ECO:0000256" key="1">
    <source>
        <dbReference type="SAM" id="MobiDB-lite"/>
    </source>
</evidence>
<reference evidence="3" key="1">
    <citation type="journal article" date="2016" name="Nature">
        <title>The genome of the seagrass Zostera marina reveals angiosperm adaptation to the sea.</title>
        <authorList>
            <person name="Olsen J.L."/>
            <person name="Rouze P."/>
            <person name="Verhelst B."/>
            <person name="Lin Y.-C."/>
            <person name="Bayer T."/>
            <person name="Collen J."/>
            <person name="Dattolo E."/>
            <person name="De Paoli E."/>
            <person name="Dittami S."/>
            <person name="Maumus F."/>
            <person name="Michel G."/>
            <person name="Kersting A."/>
            <person name="Lauritano C."/>
            <person name="Lohaus R."/>
            <person name="Toepel M."/>
            <person name="Tonon T."/>
            <person name="Vanneste K."/>
            <person name="Amirebrahimi M."/>
            <person name="Brakel J."/>
            <person name="Bostroem C."/>
            <person name="Chovatia M."/>
            <person name="Grimwood J."/>
            <person name="Jenkins J.W."/>
            <person name="Jueterbock A."/>
            <person name="Mraz A."/>
            <person name="Stam W.T."/>
            <person name="Tice H."/>
            <person name="Bornberg-Bauer E."/>
            <person name="Green P.J."/>
            <person name="Pearson G.A."/>
            <person name="Procaccini G."/>
            <person name="Duarte C.M."/>
            <person name="Schmutz J."/>
            <person name="Reusch T.B.H."/>
            <person name="Van de Peer Y."/>
        </authorList>
    </citation>
    <scope>NUCLEOTIDE SEQUENCE [LARGE SCALE GENOMIC DNA]</scope>
    <source>
        <strain evidence="3">cv. Finnish</strain>
    </source>
</reference>
<gene>
    <name evidence="2" type="ORF">ZOSMA_288G00160</name>
</gene>
<feature type="region of interest" description="Disordered" evidence="1">
    <location>
        <begin position="1"/>
        <end position="21"/>
    </location>
</feature>
<protein>
    <submittedName>
        <fullName evidence="2">Uncharacterized protein</fullName>
    </submittedName>
</protein>
<organism evidence="2 3">
    <name type="scientific">Zostera marina</name>
    <name type="common">Eelgrass</name>
    <dbReference type="NCBI Taxonomy" id="29655"/>
    <lineage>
        <taxon>Eukaryota</taxon>
        <taxon>Viridiplantae</taxon>
        <taxon>Streptophyta</taxon>
        <taxon>Embryophyta</taxon>
        <taxon>Tracheophyta</taxon>
        <taxon>Spermatophyta</taxon>
        <taxon>Magnoliopsida</taxon>
        <taxon>Liliopsida</taxon>
        <taxon>Zosteraceae</taxon>
        <taxon>Zostera</taxon>
    </lineage>
</organism>
<dbReference type="AlphaFoldDB" id="A0A0K9PCN1"/>
<dbReference type="Proteomes" id="UP000036987">
    <property type="component" value="Unassembled WGS sequence"/>
</dbReference>
<keyword evidence="3" id="KW-1185">Reference proteome</keyword>
<name>A0A0K9PCN1_ZOSMR</name>
<proteinExistence type="predicted"/>
<sequence length="77" mass="8829">MFREEKEKEGEGGIIQKNQTRRNTARVVVGPGFLYASNHMTLMMMISVVERKKFTLSEIISKSKGELINIRSEPDDK</sequence>